<feature type="compositionally biased region" description="Basic and acidic residues" evidence="3">
    <location>
        <begin position="206"/>
        <end position="216"/>
    </location>
</feature>
<evidence type="ECO:0000256" key="2">
    <source>
        <dbReference type="PROSITE-ProRule" id="PRU00035"/>
    </source>
</evidence>
<dbReference type="Proteomes" id="UP001150569">
    <property type="component" value="Unassembled WGS sequence"/>
</dbReference>
<dbReference type="EMBL" id="JANBPT010000008">
    <property type="protein sequence ID" value="KAJ1930387.1"/>
    <property type="molecule type" value="Genomic_DNA"/>
</dbReference>
<protein>
    <recommendedName>
        <fullName evidence="4">Bromo domain-containing protein</fullName>
    </recommendedName>
</protein>
<evidence type="ECO:0000313" key="6">
    <source>
        <dbReference type="Proteomes" id="UP001150569"/>
    </source>
</evidence>
<dbReference type="Pfam" id="PF00439">
    <property type="entry name" value="Bromodomain"/>
    <property type="match status" value="1"/>
</dbReference>
<evidence type="ECO:0000259" key="4">
    <source>
        <dbReference type="PROSITE" id="PS50014"/>
    </source>
</evidence>
<accession>A0A9W8AMU8</accession>
<dbReference type="PANTHER" id="PTHR15398:SF4">
    <property type="entry name" value="BROMODOMAIN-CONTAINING PROTEIN 8 ISOFORM X1"/>
    <property type="match status" value="1"/>
</dbReference>
<dbReference type="SUPFAM" id="SSF47370">
    <property type="entry name" value="Bromodomain"/>
    <property type="match status" value="1"/>
</dbReference>
<sequence>MTTQPATAPVSTTRNTLLLLYAILRHGHGDWSHVARTTAESLVNITHHVRHPESEAKQLLDTLLTGNLSPDACRQQYETLVREYATEGDTPADDKAVTERIAARVRKQYIEELEIKAQENREEFKRLVSDLKSINQHPSETTVMKRKIDEIIARRKRRRLNRDAALGSAAWSAGETTESSASPEPAPALPAMEGVEAVSNVHSVEHPEVKGVKGEISEANESKPPPSSPEPTATGATEPTRSPSPTTEVSVAESKDVDMLSAPSSPAPAPLVLAKPDPGTPQLTSTPSSPTSSIAQATSPVDVEQAESTPLSDHKDSPAPPPKSPIIPVAVSSGAAKVESEITEITTDAPVVKTEPASPPATTKPIGVPTITETKPARPSSPPPTESNQPTDGTKSEDEEEAVAAGSSDAKASAMPTETGPCEVTGTKGKDDGEGKDENMEVVENEDDDEGEEEEDDTESQTSRRPRHPETAEEETAEQRDRDKKLKNWKKLIGMIWRNIANHRAASLFEGPIKAQDAPGYHDLIKRPIDLKAIRLRIRDDKITTTDEFHRDILLMLMNALMYNSEDSEVYQMTLEMYEAAEDIIATFKNSEAFSSRPSGSAGSHY</sequence>
<feature type="region of interest" description="Disordered" evidence="3">
    <location>
        <begin position="164"/>
        <end position="188"/>
    </location>
</feature>
<evidence type="ECO:0000256" key="1">
    <source>
        <dbReference type="ARBA" id="ARBA00023117"/>
    </source>
</evidence>
<dbReference type="OrthoDB" id="1742084at2759"/>
<evidence type="ECO:0000256" key="3">
    <source>
        <dbReference type="SAM" id="MobiDB-lite"/>
    </source>
</evidence>
<dbReference type="SMART" id="SM00297">
    <property type="entry name" value="BROMO"/>
    <property type="match status" value="1"/>
</dbReference>
<feature type="compositionally biased region" description="Basic and acidic residues" evidence="3">
    <location>
        <begin position="428"/>
        <end position="439"/>
    </location>
</feature>
<dbReference type="PANTHER" id="PTHR15398">
    <property type="entry name" value="BROMODOMAIN-CONTAINING PROTEIN 8"/>
    <property type="match status" value="1"/>
</dbReference>
<feature type="compositionally biased region" description="Low complexity" evidence="3">
    <location>
        <begin position="260"/>
        <end position="300"/>
    </location>
</feature>
<name>A0A9W8AMU8_9FUNG</name>
<comment type="caution">
    <text evidence="5">The sequence shown here is derived from an EMBL/GenBank/DDBJ whole genome shotgun (WGS) entry which is preliminary data.</text>
</comment>
<dbReference type="PRINTS" id="PR00503">
    <property type="entry name" value="BROMODOMAIN"/>
</dbReference>
<feature type="compositionally biased region" description="Low complexity" evidence="3">
    <location>
        <begin position="230"/>
        <end position="251"/>
    </location>
</feature>
<proteinExistence type="predicted"/>
<evidence type="ECO:0000313" key="5">
    <source>
        <dbReference type="EMBL" id="KAJ1930387.1"/>
    </source>
</evidence>
<feature type="compositionally biased region" description="Acidic residues" evidence="3">
    <location>
        <begin position="440"/>
        <end position="459"/>
    </location>
</feature>
<feature type="domain" description="Bromo" evidence="4">
    <location>
        <begin position="501"/>
        <end position="571"/>
    </location>
</feature>
<keyword evidence="1 2" id="KW-0103">Bromodomain</keyword>
<dbReference type="PROSITE" id="PS50014">
    <property type="entry name" value="BROMODOMAIN_2"/>
    <property type="match status" value="1"/>
</dbReference>
<organism evidence="5 6">
    <name type="scientific">Tieghemiomyces parasiticus</name>
    <dbReference type="NCBI Taxonomy" id="78921"/>
    <lineage>
        <taxon>Eukaryota</taxon>
        <taxon>Fungi</taxon>
        <taxon>Fungi incertae sedis</taxon>
        <taxon>Zoopagomycota</taxon>
        <taxon>Kickxellomycotina</taxon>
        <taxon>Dimargaritomycetes</taxon>
        <taxon>Dimargaritales</taxon>
        <taxon>Dimargaritaceae</taxon>
        <taxon>Tieghemiomyces</taxon>
    </lineage>
</organism>
<dbReference type="GO" id="GO:0006325">
    <property type="term" value="P:chromatin organization"/>
    <property type="evidence" value="ECO:0007669"/>
    <property type="project" value="UniProtKB-ARBA"/>
</dbReference>
<keyword evidence="6" id="KW-1185">Reference proteome</keyword>
<dbReference type="AlphaFoldDB" id="A0A9W8AMU8"/>
<feature type="region of interest" description="Disordered" evidence="3">
    <location>
        <begin position="206"/>
        <end position="483"/>
    </location>
</feature>
<dbReference type="Gene3D" id="1.20.920.10">
    <property type="entry name" value="Bromodomain-like"/>
    <property type="match status" value="1"/>
</dbReference>
<reference evidence="5" key="1">
    <citation type="submission" date="2022-07" db="EMBL/GenBank/DDBJ databases">
        <title>Phylogenomic reconstructions and comparative analyses of Kickxellomycotina fungi.</title>
        <authorList>
            <person name="Reynolds N.K."/>
            <person name="Stajich J.E."/>
            <person name="Barry K."/>
            <person name="Grigoriev I.V."/>
            <person name="Crous P."/>
            <person name="Smith M.E."/>
        </authorList>
    </citation>
    <scope>NUCLEOTIDE SEQUENCE</scope>
    <source>
        <strain evidence="5">RSA 861</strain>
    </source>
</reference>
<gene>
    <name evidence="5" type="ORF">IWQ60_000324</name>
</gene>
<dbReference type="InterPro" id="IPR036427">
    <property type="entry name" value="Bromodomain-like_sf"/>
</dbReference>
<dbReference type="InterPro" id="IPR001487">
    <property type="entry name" value="Bromodomain"/>
</dbReference>
<dbReference type="GO" id="GO:0035267">
    <property type="term" value="C:NuA4 histone acetyltransferase complex"/>
    <property type="evidence" value="ECO:0007669"/>
    <property type="project" value="TreeGrafter"/>
</dbReference>